<evidence type="ECO:0000313" key="4">
    <source>
        <dbReference type="EMBL" id="MDI4509359.1"/>
    </source>
</evidence>
<protein>
    <submittedName>
        <fullName evidence="3">Uncharacterized protein</fullName>
    </submittedName>
</protein>
<gene>
    <name evidence="4" type="ORF">E6P75_03915</name>
    <name evidence="3" type="ORF">YHS_08885</name>
</gene>
<organism evidence="3">
    <name type="scientific">Faucicola osloensis</name>
    <name type="common">Moraxella osloensis</name>
    <dbReference type="NCBI Taxonomy" id="34062"/>
    <lineage>
        <taxon>Bacteria</taxon>
        <taxon>Pseudomonadati</taxon>
        <taxon>Pseudomonadota</taxon>
        <taxon>Gammaproteobacteria</taxon>
        <taxon>Moraxellales</taxon>
        <taxon>Moraxellaceae</taxon>
        <taxon>Faucicola</taxon>
    </lineage>
</organism>
<sequence>MENISHDLNREIQLLKHFFLMYLPRKTFLKIDDVRKYLQLKNIIPLGDSHKSAERKNLKIILDLIKTENIDLFLGFHNPMMIDRHLREYLLNNFLDYINGENHKPIFEVKGEISIFDNTRNWSIDYPKYFSFDDIVILKSDLDKIYDAIPIIFTTKSNLIEQTLDKDKLIQKQRETIDRQAKEIADLKAQLEQQPNQPSDMAADEPLKGIAKVNYDKDKAKAFASIVAKFLWNIDTNQQLRIGEMATQLYPLIHEFDNNALPQGNDTIKDWIRPHAPKYASKAGNTPKSQPPIILTLKK</sequence>
<dbReference type="EMBL" id="SSCJ01000002">
    <property type="protein sequence ID" value="MDI4509359.1"/>
    <property type="molecule type" value="Genomic_DNA"/>
</dbReference>
<evidence type="ECO:0000313" key="3">
    <source>
        <dbReference type="EMBL" id="ATQ83928.1"/>
    </source>
</evidence>
<dbReference type="EMBL" id="CP024176">
    <property type="protein sequence ID" value="ATQ83928.1"/>
    <property type="molecule type" value="Genomic_DNA"/>
</dbReference>
<reference evidence="3" key="1">
    <citation type="submission" date="2017-11" db="EMBL/GenBank/DDBJ databases">
        <title>Complete Genome Sequence from Moraxella oslensis YHS isolated from human skin.</title>
        <authorList>
            <person name="Lee K."/>
            <person name="Lim J.Y."/>
            <person name="Hwang I."/>
        </authorList>
    </citation>
    <scope>NUCLEOTIDE SEQUENCE</scope>
    <source>
        <strain evidence="3">YHS</strain>
    </source>
</reference>
<reference evidence="4" key="2">
    <citation type="submission" date="2019-04" db="EMBL/GenBank/DDBJ databases">
        <title>Moraxella osloensis CCUG 73412, isolated from corneal scrapings as causative agent of keratitis.</title>
        <authorList>
            <person name="Connolly G."/>
            <person name="Jaen-Luchoro D."/>
            <person name="Pinyeiro-Iglesias B."/>
            <person name="Curry A."/>
            <person name="Knowles S."/>
            <person name="Moore E.R.B."/>
        </authorList>
    </citation>
    <scope>NUCLEOTIDE SEQUENCE</scope>
    <source>
        <strain evidence="4">CCUG 73412</strain>
    </source>
</reference>
<proteinExistence type="predicted"/>
<dbReference type="AlphaFoldDB" id="A0AAD0AF57"/>
<keyword evidence="1" id="KW-0175">Coiled coil</keyword>
<evidence type="ECO:0000256" key="1">
    <source>
        <dbReference type="SAM" id="Coils"/>
    </source>
</evidence>
<accession>A0AAD0AF57</accession>
<feature type="coiled-coil region" evidence="1">
    <location>
        <begin position="170"/>
        <end position="197"/>
    </location>
</feature>
<evidence type="ECO:0000256" key="2">
    <source>
        <dbReference type="SAM" id="MobiDB-lite"/>
    </source>
</evidence>
<name>A0AAD0AF57_FAUOS</name>
<feature type="region of interest" description="Disordered" evidence="2">
    <location>
        <begin position="278"/>
        <end position="299"/>
    </location>
</feature>